<name>A0A445N465_9BACT</name>
<reference evidence="1" key="1">
    <citation type="submission" date="2018-01" db="EMBL/GenBank/DDBJ databases">
        <authorList>
            <person name="Regsiter A."/>
            <person name="William W."/>
        </authorList>
    </citation>
    <scope>NUCLEOTIDE SEQUENCE</scope>
    <source>
        <strain evidence="1">TRIP AH-1</strain>
    </source>
</reference>
<organism evidence="1">
    <name type="scientific">uncultured Desulfobacterium sp</name>
    <dbReference type="NCBI Taxonomy" id="201089"/>
    <lineage>
        <taxon>Bacteria</taxon>
        <taxon>Pseudomonadati</taxon>
        <taxon>Thermodesulfobacteriota</taxon>
        <taxon>Desulfobacteria</taxon>
        <taxon>Desulfobacterales</taxon>
        <taxon>Desulfobacteriaceae</taxon>
        <taxon>Desulfobacterium</taxon>
        <taxon>environmental samples</taxon>
    </lineage>
</organism>
<dbReference type="EMBL" id="OJIN01000244">
    <property type="protein sequence ID" value="SPD76484.1"/>
    <property type="molecule type" value="Genomic_DNA"/>
</dbReference>
<gene>
    <name evidence="1" type="ORF">PITCH_A970011</name>
</gene>
<protein>
    <submittedName>
        <fullName evidence="1">Uncharacterized protein</fullName>
    </submittedName>
</protein>
<accession>A0A445N465</accession>
<proteinExistence type="predicted"/>
<dbReference type="AlphaFoldDB" id="A0A445N465"/>
<evidence type="ECO:0000313" key="1">
    <source>
        <dbReference type="EMBL" id="SPD76484.1"/>
    </source>
</evidence>
<sequence length="57" mass="6400">MKRAGLCRTSITKDRYLEFKSVFHECAPGRLKIAVKVVNIFGDDTMTIVDVNIGGKR</sequence>